<dbReference type="InterPro" id="IPR025877">
    <property type="entry name" value="MobA-like_NTP_Trfase"/>
</dbReference>
<evidence type="ECO:0000313" key="4">
    <source>
        <dbReference type="Proteomes" id="UP000095210"/>
    </source>
</evidence>
<organism evidence="3 4">
    <name type="scientific">Actinoalloteichus hymeniacidonis</name>
    <dbReference type="NCBI Taxonomy" id="340345"/>
    <lineage>
        <taxon>Bacteria</taxon>
        <taxon>Bacillati</taxon>
        <taxon>Actinomycetota</taxon>
        <taxon>Actinomycetes</taxon>
        <taxon>Pseudonocardiales</taxon>
        <taxon>Pseudonocardiaceae</taxon>
        <taxon>Actinoalloteichus</taxon>
    </lineage>
</organism>
<dbReference type="EMBL" id="CP014859">
    <property type="protein sequence ID" value="AOS62988.1"/>
    <property type="molecule type" value="Genomic_DNA"/>
</dbReference>
<dbReference type="Proteomes" id="UP000095210">
    <property type="component" value="Chromosome"/>
</dbReference>
<dbReference type="GO" id="GO:0016779">
    <property type="term" value="F:nucleotidyltransferase activity"/>
    <property type="evidence" value="ECO:0007669"/>
    <property type="project" value="UniProtKB-ARBA"/>
</dbReference>
<feature type="domain" description="MobA-like NTP transferase" evidence="2">
    <location>
        <begin position="11"/>
        <end position="175"/>
    </location>
</feature>
<evidence type="ECO:0000313" key="3">
    <source>
        <dbReference type="EMBL" id="AOS62988.1"/>
    </source>
</evidence>
<dbReference type="PANTHER" id="PTHR19136">
    <property type="entry name" value="MOLYBDENUM COFACTOR GUANYLYLTRANSFERASE"/>
    <property type="match status" value="1"/>
</dbReference>
<dbReference type="AlphaFoldDB" id="A0AAC9HPF8"/>
<gene>
    <name evidence="3" type="ORF">TL08_10870</name>
</gene>
<keyword evidence="1" id="KW-0808">Transferase</keyword>
<accession>A0AAC9HPF8</accession>
<name>A0AAC9HPF8_9PSEU</name>
<dbReference type="InterPro" id="IPR029044">
    <property type="entry name" value="Nucleotide-diphossugar_trans"/>
</dbReference>
<protein>
    <submittedName>
        <fullName evidence="3">Molybdopterin-guanine dinucleotide biosynthesis protein A</fullName>
    </submittedName>
</protein>
<sequence length="214" mass="22248">MNGGEQDSVAAIVLAGGGGRRLGGVHKPGLMVGGRTLLDRVLRALRGSRPVVVVGPEIPTESEVHWTREEPPLGGPVAALSAGLRRLTEVAAVDSCPGLVPADRVLLYAGDQAAPSADTGDRLRAALRATPDADGAVLVDATGRRQWLVSCWRLPALRATLPASPHGVSLRSVLGSSSVIEVAACADEAWDIDTPEDLRRLRAGTDPDTGGRPR</sequence>
<dbReference type="SUPFAM" id="SSF53448">
    <property type="entry name" value="Nucleotide-diphospho-sugar transferases"/>
    <property type="match status" value="1"/>
</dbReference>
<evidence type="ECO:0000259" key="2">
    <source>
        <dbReference type="Pfam" id="PF12804"/>
    </source>
</evidence>
<dbReference type="Pfam" id="PF12804">
    <property type="entry name" value="NTP_transf_3"/>
    <property type="match status" value="1"/>
</dbReference>
<reference evidence="4" key="1">
    <citation type="submission" date="2016-03" db="EMBL/GenBank/DDBJ databases">
        <title>Complete genome sequence of the type strain Actinoalloteichus hymeniacidonis DSM 45092.</title>
        <authorList>
            <person name="Schaffert L."/>
            <person name="Albersmeier A."/>
            <person name="Winkler A."/>
            <person name="Kalinowski J."/>
            <person name="Zotchev S."/>
            <person name="Ruckert C."/>
        </authorList>
    </citation>
    <scope>NUCLEOTIDE SEQUENCE [LARGE SCALE GENOMIC DNA]</scope>
    <source>
        <strain evidence="4">HPA177(T) (DSM 45092(T))</strain>
    </source>
</reference>
<dbReference type="Gene3D" id="3.90.550.10">
    <property type="entry name" value="Spore Coat Polysaccharide Biosynthesis Protein SpsA, Chain A"/>
    <property type="match status" value="1"/>
</dbReference>
<dbReference type="KEGG" id="ahm:TL08_10870"/>
<proteinExistence type="predicted"/>
<evidence type="ECO:0000256" key="1">
    <source>
        <dbReference type="ARBA" id="ARBA00022679"/>
    </source>
</evidence>
<keyword evidence="4" id="KW-1185">Reference proteome</keyword>
<dbReference type="RefSeq" id="WP_069848578.1">
    <property type="nucleotide sequence ID" value="NZ_CP014859.1"/>
</dbReference>
<dbReference type="PANTHER" id="PTHR19136:SF81">
    <property type="entry name" value="MOLYBDENUM COFACTOR GUANYLYLTRANSFERASE"/>
    <property type="match status" value="1"/>
</dbReference>